<protein>
    <submittedName>
        <fullName evidence="1">Uncharacterized protein</fullName>
    </submittedName>
</protein>
<dbReference type="EMBL" id="SRLO01000005">
    <property type="protein sequence ID" value="TNN88365.1"/>
    <property type="molecule type" value="Genomic_DNA"/>
</dbReference>
<organism evidence="1 2">
    <name type="scientific">Liparis tanakae</name>
    <name type="common">Tanaka's snailfish</name>
    <dbReference type="NCBI Taxonomy" id="230148"/>
    <lineage>
        <taxon>Eukaryota</taxon>
        <taxon>Metazoa</taxon>
        <taxon>Chordata</taxon>
        <taxon>Craniata</taxon>
        <taxon>Vertebrata</taxon>
        <taxon>Euteleostomi</taxon>
        <taxon>Actinopterygii</taxon>
        <taxon>Neopterygii</taxon>
        <taxon>Teleostei</taxon>
        <taxon>Neoteleostei</taxon>
        <taxon>Acanthomorphata</taxon>
        <taxon>Eupercaria</taxon>
        <taxon>Perciformes</taxon>
        <taxon>Cottioidei</taxon>
        <taxon>Cottales</taxon>
        <taxon>Liparidae</taxon>
        <taxon>Liparis</taxon>
    </lineage>
</organism>
<comment type="caution">
    <text evidence="1">The sequence shown here is derived from an EMBL/GenBank/DDBJ whole genome shotgun (WGS) entry which is preliminary data.</text>
</comment>
<name>A0A4Z2JDK6_9TELE</name>
<dbReference type="Proteomes" id="UP000314294">
    <property type="component" value="Unassembled WGS sequence"/>
</dbReference>
<reference evidence="1 2" key="1">
    <citation type="submission" date="2019-03" db="EMBL/GenBank/DDBJ databases">
        <title>First draft genome of Liparis tanakae, snailfish: a comprehensive survey of snailfish specific genes.</title>
        <authorList>
            <person name="Kim W."/>
            <person name="Song I."/>
            <person name="Jeong J.-H."/>
            <person name="Kim D."/>
            <person name="Kim S."/>
            <person name="Ryu S."/>
            <person name="Song J.Y."/>
            <person name="Lee S.K."/>
        </authorList>
    </citation>
    <scope>NUCLEOTIDE SEQUENCE [LARGE SCALE GENOMIC DNA]</scope>
    <source>
        <tissue evidence="1">Muscle</tissue>
    </source>
</reference>
<keyword evidence="2" id="KW-1185">Reference proteome</keyword>
<accession>A0A4Z2JDK6</accession>
<sequence length="155" mass="17479">MSTDFSCFMRSSMASITMKQPVLPTPALTEGRDGERYFTANCRFTLYNEMHWQYKHLKRRHKHYGLWTTMGPASEGLQAFTLRRKARMGVGYSGTPWSGHAMNWNCLTSLFSLEPFCRRVGGVSDSGSLVIMTMVLDLCSHTILQKSLRVSGSGP</sequence>
<proteinExistence type="predicted"/>
<dbReference type="AlphaFoldDB" id="A0A4Z2JDK6"/>
<evidence type="ECO:0000313" key="2">
    <source>
        <dbReference type="Proteomes" id="UP000314294"/>
    </source>
</evidence>
<evidence type="ECO:0000313" key="1">
    <source>
        <dbReference type="EMBL" id="TNN88365.1"/>
    </source>
</evidence>
<gene>
    <name evidence="1" type="ORF">EYF80_001147</name>
</gene>